<evidence type="ECO:0000256" key="1">
    <source>
        <dbReference type="SAM" id="MobiDB-lite"/>
    </source>
</evidence>
<dbReference type="AlphaFoldDB" id="K1XI24"/>
<sequence length="298" mass="35182">MIKNTAVAFFEDKQVRRERHNDERWFSIVDIISLLTGSERARKYRNDLKTKLTKEEWYTELSEKIGQLKFMSSDSKKYKSDATNTQTMFRIIQSIPSPKAENVKQWLASLGNQRVEEGNDPELGMQRSRERAIQVYKSRWMSDKEIKQRLQSIDIRHDYTDELKTRGIQGKEYSILTNISYSRSWKDAEEYKKHKWLTKNDNLRDHMTRTEMLLTGLSEEAGTEIAKSKNAQGFNAVQDALLQWSDVAKHTKENLEEKIWKSILDPNNRLTTKQQALRKQARKQEKLGYNKNKTKKKK</sequence>
<organism evidence="3">
    <name type="scientific">uncultured bacterium</name>
    <name type="common">gcode 4</name>
    <dbReference type="NCBI Taxonomy" id="1234023"/>
    <lineage>
        <taxon>Bacteria</taxon>
        <taxon>environmental samples</taxon>
    </lineage>
</organism>
<evidence type="ECO:0000259" key="2">
    <source>
        <dbReference type="SMART" id="SM01040"/>
    </source>
</evidence>
<dbReference type="InterPro" id="IPR003497">
    <property type="entry name" value="BRO_N_domain"/>
</dbReference>
<feature type="region of interest" description="Disordered" evidence="1">
    <location>
        <begin position="273"/>
        <end position="298"/>
    </location>
</feature>
<name>K1XI24_9BACT</name>
<comment type="caution">
    <text evidence="3">The sequence shown here is derived from an EMBL/GenBank/DDBJ whole genome shotgun (WGS) entry which is preliminary data.</text>
</comment>
<feature type="domain" description="Bro-N" evidence="2">
    <location>
        <begin position="14"/>
        <end position="113"/>
    </location>
</feature>
<reference evidence="3" key="1">
    <citation type="journal article" date="2012" name="Science">
        <title>Fermentation, hydrogen, and sulfur metabolism in multiple uncultivated bacterial phyla.</title>
        <authorList>
            <person name="Wrighton K.C."/>
            <person name="Thomas B.C."/>
            <person name="Sharon I."/>
            <person name="Miller C.S."/>
            <person name="Castelle C.J."/>
            <person name="VerBerkmoes N.C."/>
            <person name="Wilkins M.J."/>
            <person name="Hettich R.L."/>
            <person name="Lipton M.S."/>
            <person name="Williams K.H."/>
            <person name="Long P.E."/>
            <person name="Banfield J.F."/>
        </authorList>
    </citation>
    <scope>NUCLEOTIDE SEQUENCE [LARGE SCALE GENOMIC DNA]</scope>
</reference>
<dbReference type="SMART" id="SM01040">
    <property type="entry name" value="Bro-N"/>
    <property type="match status" value="1"/>
</dbReference>
<evidence type="ECO:0000313" key="3">
    <source>
        <dbReference type="EMBL" id="EKD24896.1"/>
    </source>
</evidence>
<dbReference type="EMBL" id="AMFJ01036152">
    <property type="protein sequence ID" value="EKD24896.1"/>
    <property type="molecule type" value="Genomic_DNA"/>
</dbReference>
<gene>
    <name evidence="3" type="ORF">ACD_80C00145G0030</name>
</gene>
<accession>K1XI24</accession>
<proteinExistence type="predicted"/>
<protein>
    <recommendedName>
        <fullName evidence="2">Bro-N domain-containing protein</fullName>
    </recommendedName>
</protein>
<dbReference type="Pfam" id="PF02498">
    <property type="entry name" value="Bro-N"/>
    <property type="match status" value="1"/>
</dbReference>